<protein>
    <submittedName>
        <fullName evidence="1">Uncharacterized protein</fullName>
    </submittedName>
</protein>
<evidence type="ECO:0000313" key="2">
    <source>
        <dbReference type="Proteomes" id="UP000430692"/>
    </source>
</evidence>
<evidence type="ECO:0000313" key="1">
    <source>
        <dbReference type="EMBL" id="MXQ55560.1"/>
    </source>
</evidence>
<comment type="caution">
    <text evidence="1">The sequence shown here is derived from an EMBL/GenBank/DDBJ whole genome shotgun (WGS) entry which is preliminary data.</text>
</comment>
<dbReference type="AlphaFoldDB" id="A0A6I4W015"/>
<sequence>MQKNFRFVEMDQITTDPKKSLFRLYPSPTPVLQQVIEQFPAYSIVDDPCISQRERGNLILIFQMMSELKIGISDLKLEVSLLEKAIIWNIINQTRDSNVYKRPNRQRLIGTLFSDTGLPDKCKKEIIGFLLRVWELDYLAWETIDELKTNQNALAKLKLPAAFLSAYQTAGRKM</sequence>
<reference evidence="1 2" key="1">
    <citation type="submission" date="2019-12" db="EMBL/GenBank/DDBJ databases">
        <title>Whole-genome analyses of novel actinobacteria.</title>
        <authorList>
            <person name="Sahin N."/>
            <person name="Saygin H."/>
        </authorList>
    </citation>
    <scope>NUCLEOTIDE SEQUENCE [LARGE SCALE GENOMIC DNA]</scope>
    <source>
        <strain evidence="1 2">KC615</strain>
    </source>
</reference>
<dbReference type="RefSeq" id="WP_160802912.1">
    <property type="nucleotide sequence ID" value="NZ_WUUL01000015.1"/>
</dbReference>
<organism evidence="1 2">
    <name type="scientific">Shimazuella alba</name>
    <dbReference type="NCBI Taxonomy" id="2690964"/>
    <lineage>
        <taxon>Bacteria</taxon>
        <taxon>Bacillati</taxon>
        <taxon>Bacillota</taxon>
        <taxon>Bacilli</taxon>
        <taxon>Bacillales</taxon>
        <taxon>Thermoactinomycetaceae</taxon>
        <taxon>Shimazuella</taxon>
    </lineage>
</organism>
<name>A0A6I4W015_9BACL</name>
<keyword evidence="2" id="KW-1185">Reference proteome</keyword>
<accession>A0A6I4W015</accession>
<dbReference type="EMBL" id="WUUL01000015">
    <property type="protein sequence ID" value="MXQ55560.1"/>
    <property type="molecule type" value="Genomic_DNA"/>
</dbReference>
<proteinExistence type="predicted"/>
<gene>
    <name evidence="1" type="ORF">GSM42_17905</name>
</gene>
<dbReference type="Proteomes" id="UP000430692">
    <property type="component" value="Unassembled WGS sequence"/>
</dbReference>